<dbReference type="EMBL" id="CP007452">
    <property type="protein sequence ID" value="AHM56340.1"/>
    <property type="molecule type" value="Genomic_DNA"/>
</dbReference>
<dbReference type="SUPFAM" id="SSF56601">
    <property type="entry name" value="beta-lactamase/transpeptidase-like"/>
    <property type="match status" value="1"/>
</dbReference>
<dbReference type="Pfam" id="PF00905">
    <property type="entry name" value="Transpeptidase"/>
    <property type="match status" value="1"/>
</dbReference>
<gene>
    <name evidence="7" type="primary">spoVD</name>
    <name evidence="7" type="ORF">EAL2_c10420</name>
</gene>
<dbReference type="Gene3D" id="3.30.450.330">
    <property type="match status" value="1"/>
</dbReference>
<dbReference type="AlphaFoldDB" id="W8T638"/>
<keyword evidence="5" id="KW-0812">Transmembrane</keyword>
<dbReference type="InterPro" id="IPR036138">
    <property type="entry name" value="PBP_dimer_sf"/>
</dbReference>
<name>W8T638_PEPAC</name>
<dbReference type="STRING" id="1286171.EAL2_c10420"/>
<accession>W8T638</accession>
<dbReference type="InterPro" id="IPR001460">
    <property type="entry name" value="PCN-bd_Tpept"/>
</dbReference>
<dbReference type="Pfam" id="PF03717">
    <property type="entry name" value="PBP_dimer"/>
    <property type="match status" value="1"/>
</dbReference>
<sequence length="731" mass="80232">MADLNIKNKRRLFALLSIMMLVFLLLIARLGYIQLVEADWLTKKALAQQVRDIPVEAKRGTIYDRNGKELAISITKYTVWAKPSAIKDKADAAKRISKTLGVDEKEVEAMLKSDKKSLVRIARWIDEKPAKQIQKLEIGGLWIVKDNKRFYPYGNLAPYVIGHVTTDNIGQAGVELQYDKELKGTPGRVISVTDASGKEIPYDNGKYNDPKDGQGVILTVDEVIQHHLDKALDKALAENQAKNVMGIVMNPKTGEILAMSSKPDYDPNNPRNPIYPRYESLLASYSEQDKPQGWFDMWKNPLVNETYEPGSTFKPITVSAALEEGFTKESETFYCNGYVEILGRKIKCHVYPRGHGTETLAQAVQNSCNPVMIELARRMGTGRLYEYIKAFGLMSKTGIDLPGEQVGVFHNEQNVGPVELATIAFGQANSATPIQLISAISAIANDGVMMKPHVVKEFVDLKGNVISRVEPEQVRKVISQKTARSLRNIMESVVVEGGGKGAFIPGYRVAGKTGTAQKVVNGRYEPGFYYASFVGMAPAENPEIAVIIIVDEPRGASHFGGTVAAPIAKEVIYDTLRYLNIKPNFYLGDSQNSGMVEESIVPEVRNMELGTALQLLSESSLNYVIEPSNTVFNPDDIVLDMFPSPGTKLSAGSNVILYMKLELSEAAMANGASTILMPDLTGKTIKEVTNILQGMNLKLKATGSGTAVSQEPKPNMPAEPGMAVSVEFKSN</sequence>
<evidence type="ECO:0000256" key="2">
    <source>
        <dbReference type="ARBA" id="ARBA00007171"/>
    </source>
</evidence>
<dbReference type="Gene3D" id="3.90.1310.10">
    <property type="entry name" value="Penicillin-binding protein 2a (Domain 2)"/>
    <property type="match status" value="1"/>
</dbReference>
<dbReference type="PROSITE" id="PS51178">
    <property type="entry name" value="PASTA"/>
    <property type="match status" value="1"/>
</dbReference>
<dbReference type="Proteomes" id="UP000019591">
    <property type="component" value="Chromosome"/>
</dbReference>
<dbReference type="Gene3D" id="3.30.10.20">
    <property type="match status" value="1"/>
</dbReference>
<dbReference type="CDD" id="cd06575">
    <property type="entry name" value="PASTA_Pbp2x-like_2"/>
    <property type="match status" value="1"/>
</dbReference>
<dbReference type="GO" id="GO:0005886">
    <property type="term" value="C:plasma membrane"/>
    <property type="evidence" value="ECO:0007669"/>
    <property type="project" value="TreeGrafter"/>
</dbReference>
<evidence type="ECO:0000313" key="8">
    <source>
        <dbReference type="Proteomes" id="UP000019591"/>
    </source>
</evidence>
<dbReference type="SUPFAM" id="SSF54184">
    <property type="entry name" value="Penicillin-binding protein 2x (pbp-2x), c-terminal domain"/>
    <property type="match status" value="1"/>
</dbReference>
<reference evidence="7 8" key="1">
    <citation type="journal article" date="2014" name="Genome Announc.">
        <title>Complete Genome Sequence of Amino Acid-Utilizing Eubacterium acidaminophilum al-2 (DSM 3953).</title>
        <authorList>
            <person name="Poehlein A."/>
            <person name="Andreesen J.R."/>
            <person name="Daniel R."/>
        </authorList>
    </citation>
    <scope>NUCLEOTIDE SEQUENCE [LARGE SCALE GENOMIC DNA]</scope>
    <source>
        <strain evidence="7 8">DSM 3953</strain>
    </source>
</reference>
<organism evidence="7 8">
    <name type="scientific">Peptoclostridium acidaminophilum DSM 3953</name>
    <dbReference type="NCBI Taxonomy" id="1286171"/>
    <lineage>
        <taxon>Bacteria</taxon>
        <taxon>Bacillati</taxon>
        <taxon>Bacillota</taxon>
        <taxon>Clostridia</taxon>
        <taxon>Peptostreptococcales</taxon>
        <taxon>Peptoclostridiaceae</taxon>
        <taxon>Peptoclostridium</taxon>
    </lineage>
</organism>
<dbReference type="Gene3D" id="3.40.710.10">
    <property type="entry name" value="DD-peptidase/beta-lactamase superfamily"/>
    <property type="match status" value="1"/>
</dbReference>
<feature type="domain" description="PASTA" evidence="6">
    <location>
        <begin position="671"/>
        <end position="730"/>
    </location>
</feature>
<dbReference type="CDD" id="cd06576">
    <property type="entry name" value="PASTA_Pbp2x-like_1"/>
    <property type="match status" value="1"/>
</dbReference>
<dbReference type="PATRIC" id="fig|1286171.3.peg.993"/>
<proteinExistence type="inferred from homology"/>
<evidence type="ECO:0000313" key="7">
    <source>
        <dbReference type="EMBL" id="AHM56340.1"/>
    </source>
</evidence>
<dbReference type="RefSeq" id="WP_025435351.1">
    <property type="nucleotide sequence ID" value="NZ_CP007452.1"/>
</dbReference>
<evidence type="ECO:0000259" key="6">
    <source>
        <dbReference type="PROSITE" id="PS51178"/>
    </source>
</evidence>
<keyword evidence="3 5" id="KW-0472">Membrane</keyword>
<dbReference type="PANTHER" id="PTHR30627:SF1">
    <property type="entry name" value="PEPTIDOGLYCAN D,D-TRANSPEPTIDASE FTSI"/>
    <property type="match status" value="1"/>
</dbReference>
<dbReference type="PANTHER" id="PTHR30627">
    <property type="entry name" value="PEPTIDOGLYCAN D,D-TRANSPEPTIDASE"/>
    <property type="match status" value="1"/>
</dbReference>
<feature type="transmembrane region" description="Helical" evidence="5">
    <location>
        <begin position="12"/>
        <end position="32"/>
    </location>
</feature>
<dbReference type="InterPro" id="IPR005543">
    <property type="entry name" value="PASTA_dom"/>
</dbReference>
<dbReference type="InterPro" id="IPR050515">
    <property type="entry name" value="Beta-lactam/transpept"/>
</dbReference>
<dbReference type="KEGG" id="eac:EAL2_c10420"/>
<dbReference type="InterPro" id="IPR012338">
    <property type="entry name" value="Beta-lactam/transpept-like"/>
</dbReference>
<dbReference type="HOGENOM" id="CLU_009289_6_0_9"/>
<evidence type="ECO:0000256" key="5">
    <source>
        <dbReference type="SAM" id="Phobius"/>
    </source>
</evidence>
<dbReference type="Pfam" id="PF03793">
    <property type="entry name" value="PASTA"/>
    <property type="match status" value="2"/>
</dbReference>
<dbReference type="SUPFAM" id="SSF56519">
    <property type="entry name" value="Penicillin binding protein dimerisation domain"/>
    <property type="match status" value="1"/>
</dbReference>
<dbReference type="GO" id="GO:0008658">
    <property type="term" value="F:penicillin binding"/>
    <property type="evidence" value="ECO:0007669"/>
    <property type="project" value="InterPro"/>
</dbReference>
<comment type="subcellular location">
    <subcellularLocation>
        <location evidence="1">Membrane</location>
    </subcellularLocation>
</comment>
<feature type="region of interest" description="Disordered" evidence="4">
    <location>
        <begin position="703"/>
        <end position="731"/>
    </location>
</feature>
<evidence type="ECO:0000256" key="3">
    <source>
        <dbReference type="ARBA" id="ARBA00023136"/>
    </source>
</evidence>
<comment type="similarity">
    <text evidence="2">Belongs to the transpeptidase family.</text>
</comment>
<evidence type="ECO:0000256" key="4">
    <source>
        <dbReference type="SAM" id="MobiDB-lite"/>
    </source>
</evidence>
<dbReference type="SMART" id="SM00740">
    <property type="entry name" value="PASTA"/>
    <property type="match status" value="2"/>
</dbReference>
<protein>
    <submittedName>
        <fullName evidence="7">Stage V sporulation protein D</fullName>
    </submittedName>
</protein>
<keyword evidence="8" id="KW-1185">Reference proteome</keyword>
<dbReference type="InterPro" id="IPR005311">
    <property type="entry name" value="PBP_dimer"/>
</dbReference>
<evidence type="ECO:0000256" key="1">
    <source>
        <dbReference type="ARBA" id="ARBA00004370"/>
    </source>
</evidence>
<dbReference type="GO" id="GO:0071555">
    <property type="term" value="P:cell wall organization"/>
    <property type="evidence" value="ECO:0007669"/>
    <property type="project" value="TreeGrafter"/>
</dbReference>
<keyword evidence="5" id="KW-1133">Transmembrane helix</keyword>
<dbReference type="eggNOG" id="COG0768">
    <property type="taxonomic scope" value="Bacteria"/>
</dbReference>